<feature type="transmembrane region" description="Helical" evidence="1">
    <location>
        <begin position="12"/>
        <end position="33"/>
    </location>
</feature>
<keyword evidence="1" id="KW-0472">Membrane</keyword>
<keyword evidence="1" id="KW-1133">Transmembrane helix</keyword>
<dbReference type="Proteomes" id="UP000831607">
    <property type="component" value="Chromosome"/>
</dbReference>
<keyword evidence="4" id="KW-1185">Reference proteome</keyword>
<dbReference type="PROSITE" id="PS51352">
    <property type="entry name" value="THIOREDOXIN_2"/>
    <property type="match status" value="1"/>
</dbReference>
<dbReference type="InterPro" id="IPR036249">
    <property type="entry name" value="Thioredoxin-like_sf"/>
</dbReference>
<dbReference type="EMBL" id="CP063982">
    <property type="protein sequence ID" value="UOD50593.1"/>
    <property type="molecule type" value="Genomic_DNA"/>
</dbReference>
<gene>
    <name evidence="3" type="ORF">DHf2319_01230</name>
</gene>
<dbReference type="RefSeq" id="WP_243478997.1">
    <property type="nucleotide sequence ID" value="NZ_CP063982.1"/>
</dbReference>
<dbReference type="Gene3D" id="3.40.30.10">
    <property type="entry name" value="Glutaredoxin"/>
    <property type="match status" value="1"/>
</dbReference>
<evidence type="ECO:0000259" key="2">
    <source>
        <dbReference type="PROSITE" id="PS51352"/>
    </source>
</evidence>
<reference evidence="3 4" key="1">
    <citation type="submission" date="2020-11" db="EMBL/GenBank/DDBJ databases">
        <title>Algicoccus daihaiensis sp.nov., isolated from Daihai Lake in Inner Mongolia.</title>
        <authorList>
            <person name="Kai J."/>
        </authorList>
    </citation>
    <scope>NUCLEOTIDE SEQUENCE [LARGE SCALE GENOMIC DNA]</scope>
    <source>
        <strain evidence="4">f23</strain>
    </source>
</reference>
<dbReference type="InterPro" id="IPR013766">
    <property type="entry name" value="Thioredoxin_domain"/>
</dbReference>
<dbReference type="SUPFAM" id="SSF52833">
    <property type="entry name" value="Thioredoxin-like"/>
    <property type="match status" value="1"/>
</dbReference>
<evidence type="ECO:0000256" key="1">
    <source>
        <dbReference type="SAM" id="Phobius"/>
    </source>
</evidence>
<sequence>MTQTQAKPRSIRPLILILIISIAPVIAAFVMYYNPSLQPGGSTNYGTLVDPQRPLPSNEQLTVTTLDGQPFDLNDLRGQWLLVAADEAACPESCAKKLFILRNTHAMTGKNVKRVSRVWFITDDAPVPAKVLEAYAGTIMLRAKPEQLDAFLAGQELAQGTEPELLEPIWIIDPLGNLMMQYPKDPDPLKVRKDLGKLLHNSQIG</sequence>
<name>A0ABY4AJX9_9BURK</name>
<protein>
    <recommendedName>
        <fullName evidence="2">Thioredoxin domain-containing protein</fullName>
    </recommendedName>
</protein>
<feature type="domain" description="Thioredoxin" evidence="2">
    <location>
        <begin position="49"/>
        <end position="200"/>
    </location>
</feature>
<organism evidence="3 4">
    <name type="scientific">Orrella daihaiensis</name>
    <dbReference type="NCBI Taxonomy" id="2782176"/>
    <lineage>
        <taxon>Bacteria</taxon>
        <taxon>Pseudomonadati</taxon>
        <taxon>Pseudomonadota</taxon>
        <taxon>Betaproteobacteria</taxon>
        <taxon>Burkholderiales</taxon>
        <taxon>Alcaligenaceae</taxon>
        <taxon>Orrella</taxon>
    </lineage>
</organism>
<accession>A0ABY4AJX9</accession>
<evidence type="ECO:0000313" key="3">
    <source>
        <dbReference type="EMBL" id="UOD50593.1"/>
    </source>
</evidence>
<evidence type="ECO:0000313" key="4">
    <source>
        <dbReference type="Proteomes" id="UP000831607"/>
    </source>
</evidence>
<proteinExistence type="predicted"/>
<keyword evidence="1" id="KW-0812">Transmembrane</keyword>